<dbReference type="EMBL" id="SWOY01000004">
    <property type="protein sequence ID" value="NFG17543.1"/>
    <property type="molecule type" value="Genomic_DNA"/>
</dbReference>
<gene>
    <name evidence="2" type="ORF">FC794_12240</name>
    <name evidence="4" type="ORF">FC871_07750</name>
    <name evidence="3" type="ORF">FC964_14855</name>
    <name evidence="1" type="ORF">FCV25_15590</name>
    <name evidence="5" type="ORF">JQS73_00570</name>
</gene>
<dbReference type="AlphaFoldDB" id="A0A0A2HDV2"/>
<evidence type="ECO:0000313" key="6">
    <source>
        <dbReference type="Proteomes" id="UP000472521"/>
    </source>
</evidence>
<evidence type="ECO:0000313" key="7">
    <source>
        <dbReference type="Proteomes" id="UP000478995"/>
    </source>
</evidence>
<evidence type="ECO:0000313" key="9">
    <source>
        <dbReference type="Proteomes" id="UP000482543"/>
    </source>
</evidence>
<organism evidence="2 7">
    <name type="scientific">Clostridium botulinum</name>
    <dbReference type="NCBI Taxonomy" id="1491"/>
    <lineage>
        <taxon>Bacteria</taxon>
        <taxon>Bacillati</taxon>
        <taxon>Bacillota</taxon>
        <taxon>Clostridia</taxon>
        <taxon>Eubacteriales</taxon>
        <taxon>Clostridiaceae</taxon>
        <taxon>Clostridium</taxon>
    </lineage>
</organism>
<evidence type="ECO:0000313" key="1">
    <source>
        <dbReference type="EMBL" id="NFF03156.1"/>
    </source>
</evidence>
<evidence type="ECO:0000313" key="2">
    <source>
        <dbReference type="EMBL" id="NFG17543.1"/>
    </source>
</evidence>
<protein>
    <submittedName>
        <fullName evidence="2">Uncharacterized protein</fullName>
    </submittedName>
</protein>
<reference evidence="5 10" key="1">
    <citation type="journal article" date="2014" name="J. Infect. Dis.">
        <title>Molecular characterization of a novel botulinum neurotoxin type H gene.</title>
        <authorList>
            <person name="Dover N."/>
            <person name="Barash J.R."/>
            <person name="Hill K.K."/>
            <person name="Xie G."/>
            <person name="Arnon S.S."/>
        </authorList>
    </citation>
    <scope>NUCLEOTIDE SEQUENCE [LARGE SCALE GENOMIC DNA]</scope>
    <source>
        <strain evidence="5 10">IBCA10-7060</strain>
    </source>
</reference>
<dbReference type="EMBL" id="SWRJ01000005">
    <property type="protein sequence ID" value="NFI22615.1"/>
    <property type="molecule type" value="Genomic_DNA"/>
</dbReference>
<sequence length="58" mass="6489">MLGEIIDINENNIIVKFSNGLSLAVAIEDLHDNAKIGDKININPCTEQTPYNKIINFF</sequence>
<dbReference type="EMBL" id="SWQE01000003">
    <property type="protein sequence ID" value="NFJ08378.1"/>
    <property type="molecule type" value="Genomic_DNA"/>
</dbReference>
<dbReference type="Proteomes" id="UP000663464">
    <property type="component" value="Chromosome"/>
</dbReference>
<evidence type="ECO:0000313" key="5">
    <source>
        <dbReference type="EMBL" id="QRI53660.1"/>
    </source>
</evidence>
<dbReference type="OrthoDB" id="1933287at2"/>
<dbReference type="Proteomes" id="UP000482543">
    <property type="component" value="Unassembled WGS sequence"/>
</dbReference>
<reference evidence="6 7" key="2">
    <citation type="submission" date="2019-04" db="EMBL/GenBank/DDBJ databases">
        <title>Genome sequencing of Clostridium botulinum Groups I-IV and Clostridium butyricum.</title>
        <authorList>
            <person name="Brunt J."/>
            <person name="Van Vliet A.H.M."/>
            <person name="Stringer S.C."/>
            <person name="Carter A.T."/>
            <person name="Peck M.W."/>
        </authorList>
    </citation>
    <scope>NUCLEOTIDE SEQUENCE [LARGE SCALE GENOMIC DNA]</scope>
    <source>
        <strain evidence="4 8">Colworth BL30</strain>
        <strain evidence="3 9">IFR 15/034</strain>
        <strain evidence="2 7">IFR 18/037</strain>
        <strain evidence="1 6">IFR 18/054</strain>
    </source>
</reference>
<dbReference type="Proteomes" id="UP000478995">
    <property type="component" value="Unassembled WGS sequence"/>
</dbReference>
<evidence type="ECO:0000313" key="4">
    <source>
        <dbReference type="EMBL" id="NFJ08378.1"/>
    </source>
</evidence>
<evidence type="ECO:0000313" key="3">
    <source>
        <dbReference type="EMBL" id="NFI22615.1"/>
    </source>
</evidence>
<accession>A0A0A2HDV2</accession>
<name>A0A0A2HDV2_CLOBO</name>
<proteinExistence type="predicted"/>
<dbReference type="EMBL" id="CP069280">
    <property type="protein sequence ID" value="QRI53660.1"/>
    <property type="molecule type" value="Genomic_DNA"/>
</dbReference>
<evidence type="ECO:0000313" key="8">
    <source>
        <dbReference type="Proteomes" id="UP000480039"/>
    </source>
</evidence>
<dbReference type="GeneID" id="5184346"/>
<dbReference type="Proteomes" id="UP000480039">
    <property type="component" value="Unassembled WGS sequence"/>
</dbReference>
<dbReference type="EMBL" id="SWND01000010">
    <property type="protein sequence ID" value="NFF03156.1"/>
    <property type="molecule type" value="Genomic_DNA"/>
</dbReference>
<reference evidence="5" key="3">
    <citation type="submission" date="2021-02" db="EMBL/GenBank/DDBJ databases">
        <authorList>
            <person name="Dover N."/>
            <person name="Barash J.R."/>
            <person name="Bell J.M."/>
            <person name="Sylvester M.D."/>
            <person name="Arnon S."/>
        </authorList>
    </citation>
    <scope>NUCLEOTIDE SEQUENCE</scope>
    <source>
        <strain evidence="5">IBCA10-7060</strain>
    </source>
</reference>
<dbReference type="RefSeq" id="WP_003357027.1">
    <property type="nucleotide sequence ID" value="NZ_AP014696.1"/>
</dbReference>
<dbReference type="Proteomes" id="UP000472521">
    <property type="component" value="Unassembled WGS sequence"/>
</dbReference>
<evidence type="ECO:0000313" key="10">
    <source>
        <dbReference type="Proteomes" id="UP000663464"/>
    </source>
</evidence>